<organism evidence="2 3">
    <name type="scientific">Suillus subaureus</name>
    <dbReference type="NCBI Taxonomy" id="48587"/>
    <lineage>
        <taxon>Eukaryota</taxon>
        <taxon>Fungi</taxon>
        <taxon>Dikarya</taxon>
        <taxon>Basidiomycota</taxon>
        <taxon>Agaricomycotina</taxon>
        <taxon>Agaricomycetes</taxon>
        <taxon>Agaricomycetidae</taxon>
        <taxon>Boletales</taxon>
        <taxon>Suillineae</taxon>
        <taxon>Suillaceae</taxon>
        <taxon>Suillus</taxon>
    </lineage>
</organism>
<dbReference type="Proteomes" id="UP000807769">
    <property type="component" value="Unassembled WGS sequence"/>
</dbReference>
<protein>
    <submittedName>
        <fullName evidence="2">Uncharacterized protein</fullName>
    </submittedName>
</protein>
<feature type="region of interest" description="Disordered" evidence="1">
    <location>
        <begin position="1"/>
        <end position="20"/>
    </location>
</feature>
<gene>
    <name evidence="2" type="ORF">BJ212DRAFT_1579742</name>
</gene>
<accession>A0A9P7E2L6</accession>
<dbReference type="AlphaFoldDB" id="A0A9P7E2L6"/>
<name>A0A9P7E2L6_9AGAM</name>
<reference evidence="2" key="1">
    <citation type="journal article" date="2020" name="New Phytol.">
        <title>Comparative genomics reveals dynamic genome evolution in host specialist ectomycorrhizal fungi.</title>
        <authorList>
            <person name="Lofgren L.A."/>
            <person name="Nguyen N.H."/>
            <person name="Vilgalys R."/>
            <person name="Ruytinx J."/>
            <person name="Liao H.L."/>
            <person name="Branco S."/>
            <person name="Kuo A."/>
            <person name="LaButti K."/>
            <person name="Lipzen A."/>
            <person name="Andreopoulos W."/>
            <person name="Pangilinan J."/>
            <person name="Riley R."/>
            <person name="Hundley H."/>
            <person name="Na H."/>
            <person name="Barry K."/>
            <person name="Grigoriev I.V."/>
            <person name="Stajich J.E."/>
            <person name="Kennedy P.G."/>
        </authorList>
    </citation>
    <scope>NUCLEOTIDE SEQUENCE</scope>
    <source>
        <strain evidence="2">MN1</strain>
    </source>
</reference>
<proteinExistence type="predicted"/>
<evidence type="ECO:0000313" key="3">
    <source>
        <dbReference type="Proteomes" id="UP000807769"/>
    </source>
</evidence>
<dbReference type="GeneID" id="64636277"/>
<dbReference type="RefSeq" id="XP_041189068.1">
    <property type="nucleotide sequence ID" value="XM_041342261.1"/>
</dbReference>
<dbReference type="OrthoDB" id="2699248at2759"/>
<evidence type="ECO:0000313" key="2">
    <source>
        <dbReference type="EMBL" id="KAG1809159.1"/>
    </source>
</evidence>
<feature type="compositionally biased region" description="Basic residues" evidence="1">
    <location>
        <begin position="1"/>
        <end position="12"/>
    </location>
</feature>
<keyword evidence="3" id="KW-1185">Reference proteome</keyword>
<evidence type="ECO:0000256" key="1">
    <source>
        <dbReference type="SAM" id="MobiDB-lite"/>
    </source>
</evidence>
<sequence length="161" mass="16795">MPAVHQRLHRSARLGGNPPVRCSLRAMDSAEPSTTAIYLTVAPPHIPNVLPGLSPPPHITPLSRRQLTDSQIIPPLLAPTDPITFAALVPSAPPTEPITFAALVTSVHPALIPSAPPAVAFSAPPAALIPSTPPAALVFGFCAVHAPTLCFDLTVHLFHAH</sequence>
<dbReference type="EMBL" id="JABBWG010000035">
    <property type="protein sequence ID" value="KAG1809159.1"/>
    <property type="molecule type" value="Genomic_DNA"/>
</dbReference>
<comment type="caution">
    <text evidence="2">The sequence shown here is derived from an EMBL/GenBank/DDBJ whole genome shotgun (WGS) entry which is preliminary data.</text>
</comment>